<keyword evidence="7" id="KW-1185">Reference proteome</keyword>
<reference evidence="6" key="3">
    <citation type="submission" date="2025-08" db="UniProtKB">
        <authorList>
            <consortium name="Ensembl"/>
        </authorList>
    </citation>
    <scope>IDENTIFICATION</scope>
</reference>
<feature type="domain" description="RRM" evidence="5">
    <location>
        <begin position="404"/>
        <end position="479"/>
    </location>
</feature>
<evidence type="ECO:0000259" key="5">
    <source>
        <dbReference type="PROSITE" id="PS50102"/>
    </source>
</evidence>
<evidence type="ECO:0000256" key="2">
    <source>
        <dbReference type="ARBA" id="ARBA00022884"/>
    </source>
</evidence>
<dbReference type="AlphaFoldDB" id="A0A3P9AL66"/>
<feature type="domain" description="RRM" evidence="5">
    <location>
        <begin position="316"/>
        <end position="389"/>
    </location>
</feature>
<dbReference type="GeneID" id="105028790"/>
<evidence type="ECO:0000313" key="7">
    <source>
        <dbReference type="Proteomes" id="UP000265140"/>
    </source>
</evidence>
<name>A0A3P9AL66_ESOLU</name>
<dbReference type="OrthoDB" id="167718at2759"/>
<keyword evidence="1" id="KW-0677">Repeat</keyword>
<dbReference type="GO" id="GO:0003723">
    <property type="term" value="F:RNA binding"/>
    <property type="evidence" value="ECO:0007669"/>
    <property type="project" value="UniProtKB-UniRule"/>
</dbReference>
<dbReference type="PANTHER" id="PTHR23236:SF119">
    <property type="entry name" value="NUCLEAR RNA-BINDING PROTEIN SART-3"/>
    <property type="match status" value="1"/>
</dbReference>
<evidence type="ECO:0000256" key="1">
    <source>
        <dbReference type="ARBA" id="ARBA00022737"/>
    </source>
</evidence>
<feature type="domain" description="RRM" evidence="5">
    <location>
        <begin position="224"/>
        <end position="298"/>
    </location>
</feature>
<dbReference type="Proteomes" id="UP000265140">
    <property type="component" value="Chromosome 3"/>
</dbReference>
<feature type="region of interest" description="Disordered" evidence="4">
    <location>
        <begin position="476"/>
        <end position="528"/>
    </location>
</feature>
<dbReference type="RefSeq" id="XP_019900920.2">
    <property type="nucleotide sequence ID" value="XM_020045361.2"/>
</dbReference>
<dbReference type="PANTHER" id="PTHR23236">
    <property type="entry name" value="EUKARYOTIC TRANSLATION INITIATION FACTOR 4B/4H"/>
    <property type="match status" value="1"/>
</dbReference>
<dbReference type="STRING" id="8010.ENSELUP00000041803"/>
<feature type="compositionally biased region" description="Basic residues" evidence="4">
    <location>
        <begin position="518"/>
        <end position="528"/>
    </location>
</feature>
<dbReference type="Gene3D" id="3.30.70.330">
    <property type="match status" value="4"/>
</dbReference>
<evidence type="ECO:0000313" key="6">
    <source>
        <dbReference type="Ensembl" id="ENSELUP00000041803.2"/>
    </source>
</evidence>
<organism evidence="6 7">
    <name type="scientific">Esox lucius</name>
    <name type="common">Northern pike</name>
    <dbReference type="NCBI Taxonomy" id="8010"/>
    <lineage>
        <taxon>Eukaryota</taxon>
        <taxon>Metazoa</taxon>
        <taxon>Chordata</taxon>
        <taxon>Craniata</taxon>
        <taxon>Vertebrata</taxon>
        <taxon>Euteleostomi</taxon>
        <taxon>Actinopterygii</taxon>
        <taxon>Neopterygii</taxon>
        <taxon>Teleostei</taxon>
        <taxon>Protacanthopterygii</taxon>
        <taxon>Esociformes</taxon>
        <taxon>Esocidae</taxon>
        <taxon>Esox</taxon>
    </lineage>
</organism>
<protein>
    <recommendedName>
        <fullName evidence="5">RRM domain-containing protein</fullName>
    </recommendedName>
</protein>
<reference evidence="6" key="4">
    <citation type="submission" date="2025-09" db="UniProtKB">
        <authorList>
            <consortium name="Ensembl"/>
        </authorList>
    </citation>
    <scope>IDENTIFICATION</scope>
</reference>
<dbReference type="InterPro" id="IPR000504">
    <property type="entry name" value="RRM_dom"/>
</dbReference>
<dbReference type="PROSITE" id="PS50102">
    <property type="entry name" value="RRM"/>
    <property type="match status" value="4"/>
</dbReference>
<feature type="compositionally biased region" description="Gly residues" evidence="4">
    <location>
        <begin position="507"/>
        <end position="517"/>
    </location>
</feature>
<dbReference type="GeneTree" id="ENSGT00940000163473"/>
<dbReference type="SMART" id="SM00360">
    <property type="entry name" value="RRM"/>
    <property type="match status" value="4"/>
</dbReference>
<dbReference type="Bgee" id="ENSELUG00000022826">
    <property type="expression patterns" value="Expressed in ovary and 14 other cell types or tissues"/>
</dbReference>
<accession>A0A3P9AL66</accession>
<dbReference type="InterPro" id="IPR012677">
    <property type="entry name" value="Nucleotide-bd_a/b_plait_sf"/>
</dbReference>
<dbReference type="Ensembl" id="ENSELUT00000035276.3">
    <property type="protein sequence ID" value="ENSELUP00000041803.2"/>
    <property type="gene ID" value="ENSELUG00000022826.3"/>
</dbReference>
<keyword evidence="2 3" id="KW-0694">RNA-binding</keyword>
<proteinExistence type="predicted"/>
<sequence length="528" mass="57445">MLMRCRSLSRLVGFSCAADGPSVRFGVGVDALCTQMSSSRKKPANIVKGDVSEIKEEENNFGLTDNLMSTEATEEVVASTQVILVAAPQSKVVVSTGAVEDDMAEVKDAPVKRKAEADDETLPVKKTKLINNGFCLFVGNLNASKTIEEIKSALANLFTSHGLLFQDIRVDSKKKFAYVDFQSEEDLVKALEMNEELILGQKMRLDKAKVKESAKDKKIAKDARTLFIKNIPFAATKEDLMNVFDTAVEIRFPGGIGSPSKGIAYIEFKTEAHAEKVLEEKQGTDIQGRIVVIDFLGEKSRNKKINKVPAEIPPNNKLLVTNLAYAAKEDTLKEVFLKAVSVNIPKSKGKSRGHAVIQFDSVEDATEALDSALNQEICGRVIRVEFSQDRSTKKSHQIATGPSKTLMVQNLAKETREETLRSAFEGAVKARITKDKETGESRGFGFVEFESSEVCRDVKEVMEDLEIDGSKVTLVFAKPKGEQGPGGEGAASNKSVRGKPRGRGGARGRGQAGGLRGGRGRSGRGRKP</sequence>
<feature type="compositionally biased region" description="Basic residues" evidence="4">
    <location>
        <begin position="496"/>
        <end position="506"/>
    </location>
</feature>
<evidence type="ECO:0000256" key="4">
    <source>
        <dbReference type="SAM" id="MobiDB-lite"/>
    </source>
</evidence>
<dbReference type="InterPro" id="IPR035979">
    <property type="entry name" value="RBD_domain_sf"/>
</dbReference>
<reference evidence="7" key="1">
    <citation type="journal article" date="2014" name="PLoS ONE">
        <title>The genome and linkage map of the northern pike (Esox lucius): conserved synteny revealed between the salmonid sister group and the Neoteleostei.</title>
        <authorList>
            <person name="Rondeau E.B."/>
            <person name="Minkley D.R."/>
            <person name="Leong J.S."/>
            <person name="Messmer A.M."/>
            <person name="Jantzen J.R."/>
            <person name="von Schalburg K.R."/>
            <person name="Lemon C."/>
            <person name="Bird N.H."/>
            <person name="Koop B.F."/>
        </authorList>
    </citation>
    <scope>NUCLEOTIDE SEQUENCE</scope>
</reference>
<feature type="domain" description="RRM" evidence="5">
    <location>
        <begin position="134"/>
        <end position="210"/>
    </location>
</feature>
<dbReference type="SUPFAM" id="SSF54928">
    <property type="entry name" value="RNA-binding domain, RBD"/>
    <property type="match status" value="3"/>
</dbReference>
<evidence type="ECO:0000256" key="3">
    <source>
        <dbReference type="PROSITE-ProRule" id="PRU00176"/>
    </source>
</evidence>
<reference evidence="6" key="2">
    <citation type="submission" date="2020-02" db="EMBL/GenBank/DDBJ databases">
        <title>Esox lucius (northern pike) genome, fEsoLuc1, primary haplotype.</title>
        <authorList>
            <person name="Myers G."/>
            <person name="Karagic N."/>
            <person name="Meyer A."/>
            <person name="Pippel M."/>
            <person name="Reichard M."/>
            <person name="Winkler S."/>
            <person name="Tracey A."/>
            <person name="Sims Y."/>
            <person name="Howe K."/>
            <person name="Rhie A."/>
            <person name="Formenti G."/>
            <person name="Durbin R."/>
            <person name="Fedrigo O."/>
            <person name="Jarvis E.D."/>
        </authorList>
    </citation>
    <scope>NUCLEOTIDE SEQUENCE [LARGE SCALE GENOMIC DNA]</scope>
</reference>
<dbReference type="Pfam" id="PF00076">
    <property type="entry name" value="RRM_1"/>
    <property type="match status" value="4"/>
</dbReference>